<keyword evidence="2" id="KW-1185">Reference proteome</keyword>
<accession>A0A1G7W155</accession>
<dbReference type="AlphaFoldDB" id="A0A1G7W155"/>
<dbReference type="Proteomes" id="UP000199399">
    <property type="component" value="Unassembled WGS sequence"/>
</dbReference>
<protein>
    <submittedName>
        <fullName evidence="1">Uncharacterized protein</fullName>
    </submittedName>
</protein>
<gene>
    <name evidence="1" type="ORF">SAMN04489759_1101</name>
</gene>
<reference evidence="2" key="1">
    <citation type="submission" date="2016-10" db="EMBL/GenBank/DDBJ databases">
        <authorList>
            <person name="Varghese N."/>
            <person name="Submissions S."/>
        </authorList>
    </citation>
    <scope>NUCLEOTIDE SEQUENCE [LARGE SCALE GENOMIC DNA]</scope>
    <source>
        <strain evidence="2">DSM 16477</strain>
    </source>
</reference>
<feature type="non-terminal residue" evidence="1">
    <location>
        <position position="30"/>
    </location>
</feature>
<evidence type="ECO:0000313" key="2">
    <source>
        <dbReference type="Proteomes" id="UP000199399"/>
    </source>
</evidence>
<dbReference type="EMBL" id="FNBP01000010">
    <property type="protein sequence ID" value="SDG64860.1"/>
    <property type="molecule type" value="Genomic_DNA"/>
</dbReference>
<evidence type="ECO:0000313" key="1">
    <source>
        <dbReference type="EMBL" id="SDG64860.1"/>
    </source>
</evidence>
<sequence>MSLERRSGFFVAMGREVVENDCRAWRDLGD</sequence>
<organism evidence="1 2">
    <name type="scientific">Sulfitobacter delicatus</name>
    <dbReference type="NCBI Taxonomy" id="218672"/>
    <lineage>
        <taxon>Bacteria</taxon>
        <taxon>Pseudomonadati</taxon>
        <taxon>Pseudomonadota</taxon>
        <taxon>Alphaproteobacteria</taxon>
        <taxon>Rhodobacterales</taxon>
        <taxon>Roseobacteraceae</taxon>
        <taxon>Sulfitobacter</taxon>
    </lineage>
</organism>
<name>A0A1G7W155_9RHOB</name>
<proteinExistence type="predicted"/>